<sequence length="226" mass="24284">MIRLLLADDQAVVRAGLRTILESRADLEVVGEAADGAEAVTLAKTLEPDVVLMDIRMPVLDGIEATRRLARATARSRVLVLTTYGIDQYVYEALRAGAAGFLLKTDPPERIVDAVRVVAAGDALLGPETTRRLIERFLAGPPPHASRPAELDALTDRELDVLRQVARGLSNHEIAAGLFIGDGTVKTHVAHILAKLGLRDRVQVVVYAYEHALVHPGAVGHPPPGQ</sequence>
<dbReference type="RefSeq" id="WP_109803411.1">
    <property type="nucleotide sequence ID" value="NZ_QGKS01000272.1"/>
</dbReference>
<keyword evidence="2" id="KW-0805">Transcription regulation</keyword>
<dbReference type="PANTHER" id="PTHR43214">
    <property type="entry name" value="TWO-COMPONENT RESPONSE REGULATOR"/>
    <property type="match status" value="1"/>
</dbReference>
<evidence type="ECO:0000313" key="8">
    <source>
        <dbReference type="EMBL" id="PWR13131.1"/>
    </source>
</evidence>
<dbReference type="SMART" id="SM00421">
    <property type="entry name" value="HTH_LUXR"/>
    <property type="match status" value="1"/>
</dbReference>
<evidence type="ECO:0000256" key="2">
    <source>
        <dbReference type="ARBA" id="ARBA00023015"/>
    </source>
</evidence>
<evidence type="ECO:0000256" key="5">
    <source>
        <dbReference type="PROSITE-ProRule" id="PRU00169"/>
    </source>
</evidence>
<dbReference type="SMART" id="SM00448">
    <property type="entry name" value="REC"/>
    <property type="match status" value="1"/>
</dbReference>
<dbReference type="PRINTS" id="PR00038">
    <property type="entry name" value="HTHLUXR"/>
</dbReference>
<dbReference type="SUPFAM" id="SSF46894">
    <property type="entry name" value="C-terminal effector domain of the bipartite response regulators"/>
    <property type="match status" value="1"/>
</dbReference>
<dbReference type="PROSITE" id="PS00622">
    <property type="entry name" value="HTH_LUXR_1"/>
    <property type="match status" value="1"/>
</dbReference>
<feature type="domain" description="HTH luxR-type" evidence="6">
    <location>
        <begin position="147"/>
        <end position="212"/>
    </location>
</feature>
<dbReference type="PROSITE" id="PS50110">
    <property type="entry name" value="RESPONSE_REGULATORY"/>
    <property type="match status" value="1"/>
</dbReference>
<comment type="caution">
    <text evidence="8">The sequence shown here is derived from an EMBL/GenBank/DDBJ whole genome shotgun (WGS) entry which is preliminary data.</text>
</comment>
<dbReference type="Pfam" id="PF00196">
    <property type="entry name" value="GerE"/>
    <property type="match status" value="1"/>
</dbReference>
<organism evidence="8 9">
    <name type="scientific">Micromonospora sicca</name>
    <dbReference type="NCBI Taxonomy" id="2202420"/>
    <lineage>
        <taxon>Bacteria</taxon>
        <taxon>Bacillati</taxon>
        <taxon>Actinomycetota</taxon>
        <taxon>Actinomycetes</taxon>
        <taxon>Micromonosporales</taxon>
        <taxon>Micromonosporaceae</taxon>
        <taxon>Micromonospora</taxon>
    </lineage>
</organism>
<feature type="domain" description="Response regulatory" evidence="7">
    <location>
        <begin position="3"/>
        <end position="119"/>
    </location>
</feature>
<dbReference type="AlphaFoldDB" id="A0A317DE94"/>
<keyword evidence="4" id="KW-0804">Transcription</keyword>
<evidence type="ECO:0000256" key="3">
    <source>
        <dbReference type="ARBA" id="ARBA00023125"/>
    </source>
</evidence>
<dbReference type="InterPro" id="IPR000792">
    <property type="entry name" value="Tscrpt_reg_LuxR_C"/>
</dbReference>
<dbReference type="GO" id="GO:0006355">
    <property type="term" value="P:regulation of DNA-templated transcription"/>
    <property type="evidence" value="ECO:0007669"/>
    <property type="project" value="InterPro"/>
</dbReference>
<dbReference type="InterPro" id="IPR058245">
    <property type="entry name" value="NreC/VraR/RcsB-like_REC"/>
</dbReference>
<evidence type="ECO:0000259" key="6">
    <source>
        <dbReference type="PROSITE" id="PS50043"/>
    </source>
</evidence>
<reference evidence="8 9" key="1">
    <citation type="submission" date="2018-05" db="EMBL/GenBank/DDBJ databases">
        <title>Micromonosporas from Atacama Desert.</title>
        <authorList>
            <person name="Carro L."/>
            <person name="Golinska P."/>
            <person name="Klenk H.-P."/>
            <person name="Goodfellow M."/>
        </authorList>
    </citation>
    <scope>NUCLEOTIDE SEQUENCE [LARGE SCALE GENOMIC DNA]</scope>
    <source>
        <strain evidence="8 9">4G51</strain>
    </source>
</reference>
<gene>
    <name evidence="8" type="ORF">DKT69_22000</name>
</gene>
<dbReference type="CDD" id="cd06170">
    <property type="entry name" value="LuxR_C_like"/>
    <property type="match status" value="1"/>
</dbReference>
<dbReference type="PANTHER" id="PTHR43214:SF24">
    <property type="entry name" value="TRANSCRIPTIONAL REGULATORY PROTEIN NARL-RELATED"/>
    <property type="match status" value="1"/>
</dbReference>
<keyword evidence="3 8" id="KW-0238">DNA-binding</keyword>
<accession>A0A317DE94</accession>
<proteinExistence type="predicted"/>
<dbReference type="Gene3D" id="3.40.50.2300">
    <property type="match status" value="1"/>
</dbReference>
<dbReference type="Proteomes" id="UP000246050">
    <property type="component" value="Unassembled WGS sequence"/>
</dbReference>
<dbReference type="InterPro" id="IPR011006">
    <property type="entry name" value="CheY-like_superfamily"/>
</dbReference>
<dbReference type="SUPFAM" id="SSF52172">
    <property type="entry name" value="CheY-like"/>
    <property type="match status" value="1"/>
</dbReference>
<dbReference type="EMBL" id="QGKS01000272">
    <property type="protein sequence ID" value="PWR13131.1"/>
    <property type="molecule type" value="Genomic_DNA"/>
</dbReference>
<evidence type="ECO:0000256" key="4">
    <source>
        <dbReference type="ARBA" id="ARBA00023163"/>
    </source>
</evidence>
<dbReference type="CDD" id="cd17535">
    <property type="entry name" value="REC_NarL-like"/>
    <property type="match status" value="1"/>
</dbReference>
<protein>
    <submittedName>
        <fullName evidence="8">DNA-binding response regulator</fullName>
    </submittedName>
</protein>
<dbReference type="InterPro" id="IPR039420">
    <property type="entry name" value="WalR-like"/>
</dbReference>
<evidence type="ECO:0000256" key="1">
    <source>
        <dbReference type="ARBA" id="ARBA00022553"/>
    </source>
</evidence>
<dbReference type="GO" id="GO:0000160">
    <property type="term" value="P:phosphorelay signal transduction system"/>
    <property type="evidence" value="ECO:0007669"/>
    <property type="project" value="InterPro"/>
</dbReference>
<feature type="modified residue" description="4-aspartylphosphate" evidence="5">
    <location>
        <position position="54"/>
    </location>
</feature>
<name>A0A317DE94_9ACTN</name>
<keyword evidence="1 5" id="KW-0597">Phosphoprotein</keyword>
<evidence type="ECO:0000259" key="7">
    <source>
        <dbReference type="PROSITE" id="PS50110"/>
    </source>
</evidence>
<dbReference type="Pfam" id="PF00072">
    <property type="entry name" value="Response_reg"/>
    <property type="match status" value="1"/>
</dbReference>
<evidence type="ECO:0000313" key="9">
    <source>
        <dbReference type="Proteomes" id="UP000246050"/>
    </source>
</evidence>
<dbReference type="PROSITE" id="PS50043">
    <property type="entry name" value="HTH_LUXR_2"/>
    <property type="match status" value="1"/>
</dbReference>
<dbReference type="InterPro" id="IPR016032">
    <property type="entry name" value="Sig_transdc_resp-reg_C-effctor"/>
</dbReference>
<dbReference type="OrthoDB" id="9808843at2"/>
<dbReference type="GO" id="GO:0003677">
    <property type="term" value="F:DNA binding"/>
    <property type="evidence" value="ECO:0007669"/>
    <property type="project" value="UniProtKB-KW"/>
</dbReference>
<dbReference type="InterPro" id="IPR001789">
    <property type="entry name" value="Sig_transdc_resp-reg_receiver"/>
</dbReference>